<reference evidence="1 2" key="1">
    <citation type="journal article" date="2020" name="Microbiol. Resour. Announc.">
        <title>Draft Genome Sequence of a Cladosporium Species Isolated from the Mesophotic Ascidian Didemnum maculosum.</title>
        <authorList>
            <person name="Gioti A."/>
            <person name="Siaperas R."/>
            <person name="Nikolaivits E."/>
            <person name="Le Goff G."/>
            <person name="Ouazzani J."/>
            <person name="Kotoulas G."/>
            <person name="Topakas E."/>
        </authorList>
    </citation>
    <scope>NUCLEOTIDE SEQUENCE [LARGE SCALE GENOMIC DNA]</scope>
    <source>
        <strain evidence="1 2">TM138-S3</strain>
    </source>
</reference>
<sequence length="146" mass="16343">MIGVTMYGVAPLSGFIDRHRATLGDITLIRHYIYTARPVEPCALVYTDNLLLAKLSEEDLPAAREDLAALSELDEEPWHVEGIRGLPSIIVNDCQWGFSIRTMGLSQSFDVQLGVKVKATSDGGLGLFLEPRRRDRERILRQFGML</sequence>
<dbReference type="Proteomes" id="UP000803884">
    <property type="component" value="Unassembled WGS sequence"/>
</dbReference>
<evidence type="ECO:0000313" key="2">
    <source>
        <dbReference type="Proteomes" id="UP000803884"/>
    </source>
</evidence>
<gene>
    <name evidence="1" type="ORF">WHR41_03815</name>
</gene>
<evidence type="ECO:0000313" key="1">
    <source>
        <dbReference type="EMBL" id="KAL1587342.1"/>
    </source>
</evidence>
<proteinExistence type="predicted"/>
<protein>
    <submittedName>
        <fullName evidence="1">Uncharacterized protein</fullName>
    </submittedName>
</protein>
<dbReference type="RefSeq" id="XP_069230447.1">
    <property type="nucleotide sequence ID" value="XM_069372421.1"/>
</dbReference>
<dbReference type="GeneID" id="96005259"/>
<organism evidence="1 2">
    <name type="scientific">Cladosporium halotolerans</name>
    <dbReference type="NCBI Taxonomy" id="1052096"/>
    <lineage>
        <taxon>Eukaryota</taxon>
        <taxon>Fungi</taxon>
        <taxon>Dikarya</taxon>
        <taxon>Ascomycota</taxon>
        <taxon>Pezizomycotina</taxon>
        <taxon>Dothideomycetes</taxon>
        <taxon>Dothideomycetidae</taxon>
        <taxon>Cladosporiales</taxon>
        <taxon>Cladosporiaceae</taxon>
        <taxon>Cladosporium</taxon>
    </lineage>
</organism>
<comment type="caution">
    <text evidence="1">The sequence shown here is derived from an EMBL/GenBank/DDBJ whole genome shotgun (WGS) entry which is preliminary data.</text>
</comment>
<name>A0AB34KT85_9PEZI</name>
<keyword evidence="2" id="KW-1185">Reference proteome</keyword>
<dbReference type="AlphaFoldDB" id="A0AB34KT85"/>
<dbReference type="EMBL" id="JAAQHG020000010">
    <property type="protein sequence ID" value="KAL1587342.1"/>
    <property type="molecule type" value="Genomic_DNA"/>
</dbReference>
<accession>A0AB34KT85</accession>